<evidence type="ECO:0000256" key="6">
    <source>
        <dbReference type="ARBA" id="ARBA00022989"/>
    </source>
</evidence>
<feature type="transmembrane region" description="Helical" evidence="9">
    <location>
        <begin position="122"/>
        <end position="140"/>
    </location>
</feature>
<evidence type="ECO:0000256" key="4">
    <source>
        <dbReference type="ARBA" id="ARBA00022692"/>
    </source>
</evidence>
<dbReference type="GO" id="GO:0005743">
    <property type="term" value="C:mitochondrial inner membrane"/>
    <property type="evidence" value="ECO:0007669"/>
    <property type="project" value="UniProtKB-SubCell"/>
</dbReference>
<evidence type="ECO:0000256" key="1">
    <source>
        <dbReference type="ARBA" id="ARBA00004434"/>
    </source>
</evidence>
<dbReference type="PANTHER" id="PTHR10707">
    <property type="entry name" value="CYTOCHROME C OXIDASE SUBUNIT IV"/>
    <property type="match status" value="1"/>
</dbReference>
<accession>A0A6I8PTC9</accession>
<dbReference type="Xenbase" id="XB-GENE-5872512">
    <property type="gene designation" value="cox4i2"/>
</dbReference>
<evidence type="ECO:0000256" key="9">
    <source>
        <dbReference type="RuleBase" id="RU367145"/>
    </source>
</evidence>
<dbReference type="Ensembl" id="ENSXETT00000057499">
    <property type="protein sequence ID" value="ENSXETP00000057499"/>
    <property type="gene ID" value="ENSXETG00000027592"/>
</dbReference>
<dbReference type="CDD" id="cd00922">
    <property type="entry name" value="Cyt_c_Oxidase_IV"/>
    <property type="match status" value="1"/>
</dbReference>
<comment type="function">
    <text evidence="9">Component of the cytochrome c oxidase, the last enzyme in the mitochondrial electron transport chain which drives oxidative phosphorylation.</text>
</comment>
<dbReference type="InterPro" id="IPR036639">
    <property type="entry name" value="Cyt_c_oxidase_su4_sf"/>
</dbReference>
<evidence type="ECO:0000256" key="2">
    <source>
        <dbReference type="ARBA" id="ARBA00004673"/>
    </source>
</evidence>
<dbReference type="FunFam" id="1.10.442.10:FF:000001">
    <property type="entry name" value="Cytochrome c oxidase subunit 4 isoform 1"/>
    <property type="match status" value="1"/>
</dbReference>
<dbReference type="PRINTS" id="PR01873">
    <property type="entry name" value="CYTCOXIDASE4"/>
</dbReference>
<dbReference type="PANTHER" id="PTHR10707:SF13">
    <property type="entry name" value="CYTOCHROME C OXIDASE SUBUNIT 4"/>
    <property type="match status" value="1"/>
</dbReference>
<comment type="subcellular location">
    <subcellularLocation>
        <location evidence="1 9">Mitochondrion inner membrane</location>
        <topology evidence="1 9">Single-pass membrane protein</topology>
    </subcellularLocation>
</comment>
<protein>
    <recommendedName>
        <fullName evidence="9">Cytochrome c oxidase subunit 4</fullName>
    </recommendedName>
</protein>
<comment type="pathway">
    <text evidence="2 9">Energy metabolism; oxidative phosphorylation.</text>
</comment>
<dbReference type="AlphaFoldDB" id="A0A6I8PTC9"/>
<dbReference type="SUPFAM" id="SSF81406">
    <property type="entry name" value="Mitochondrial cytochrome c oxidase subunit IV"/>
    <property type="match status" value="1"/>
</dbReference>
<dbReference type="InterPro" id="IPR004203">
    <property type="entry name" value="Cyt_c_oxidase_su4_fam"/>
</dbReference>
<dbReference type="UniPathway" id="UPA00705"/>
<proteinExistence type="inferred from homology"/>
<keyword evidence="7 9" id="KW-0496">Mitochondrion</keyword>
<keyword evidence="8 9" id="KW-0472">Membrane</keyword>
<evidence type="ECO:0000256" key="8">
    <source>
        <dbReference type="ARBA" id="ARBA00023136"/>
    </source>
</evidence>
<reference evidence="10" key="1">
    <citation type="journal article" date="2010" name="Science">
        <title>The genome of the Western clawed frog Xenopus tropicalis.</title>
        <authorList>
            <person name="Hellsten U."/>
            <person name="Harland R.M."/>
            <person name="Gilchrist M.J."/>
            <person name="Hendrix D."/>
            <person name="Jurka J."/>
            <person name="Kapitonov V."/>
            <person name="Ovcharenko I."/>
            <person name="Putnam N.H."/>
            <person name="Shu S."/>
            <person name="Taher L."/>
            <person name="Blitz I.L."/>
            <person name="Blumberg B."/>
            <person name="Dichmann D.S."/>
            <person name="Dubchak I."/>
            <person name="Amaya E."/>
            <person name="Detter J.C."/>
            <person name="Fletcher R."/>
            <person name="Gerhard D.S."/>
            <person name="Goodstein D."/>
            <person name="Graves T."/>
            <person name="Grigoriev I.V."/>
            <person name="Grimwood J."/>
            <person name="Kawashima T."/>
            <person name="Lindquist E."/>
            <person name="Lucas S.M."/>
            <person name="Mead P.E."/>
            <person name="Mitros T."/>
            <person name="Ogino H."/>
            <person name="Ohta Y."/>
            <person name="Poliakov A.V."/>
            <person name="Pollet N."/>
            <person name="Robert J."/>
            <person name="Salamov A."/>
            <person name="Sater A.K."/>
            <person name="Schmutz J."/>
            <person name="Terry A."/>
            <person name="Vize P.D."/>
            <person name="Warren W.C."/>
            <person name="Wells D."/>
            <person name="Wills A."/>
            <person name="Wilson R.K."/>
            <person name="Zimmerman L.B."/>
            <person name="Zorn A.M."/>
            <person name="Grainger R."/>
            <person name="Grammer T."/>
            <person name="Khokha M.K."/>
            <person name="Richardson P.M."/>
            <person name="Rokhsar D.S."/>
        </authorList>
    </citation>
    <scope>NUCLEOTIDE SEQUENCE [LARGE SCALE GENOMIC DNA]</scope>
    <source>
        <strain evidence="10">Nigerian</strain>
    </source>
</reference>
<evidence type="ECO:0000256" key="5">
    <source>
        <dbReference type="ARBA" id="ARBA00022792"/>
    </source>
</evidence>
<organism evidence="10">
    <name type="scientific">Xenopus tropicalis</name>
    <name type="common">Western clawed frog</name>
    <name type="synonym">Silurana tropicalis</name>
    <dbReference type="NCBI Taxonomy" id="8364"/>
    <lineage>
        <taxon>Eukaryota</taxon>
        <taxon>Metazoa</taxon>
        <taxon>Chordata</taxon>
        <taxon>Craniata</taxon>
        <taxon>Vertebrata</taxon>
        <taxon>Euteleostomi</taxon>
        <taxon>Amphibia</taxon>
        <taxon>Batrachia</taxon>
        <taxon>Anura</taxon>
        <taxon>Pipoidea</taxon>
        <taxon>Pipidae</taxon>
        <taxon>Xenopodinae</taxon>
        <taxon>Xenopus</taxon>
        <taxon>Silurana</taxon>
    </lineage>
</organism>
<dbReference type="Gene3D" id="1.10.442.10">
    <property type="entry name" value="Cytochrome c oxidase subunit IV"/>
    <property type="match status" value="1"/>
</dbReference>
<dbReference type="GO" id="GO:0006123">
    <property type="term" value="P:mitochondrial electron transport, cytochrome c to oxygen"/>
    <property type="evidence" value="ECO:0007669"/>
    <property type="project" value="InterPro"/>
</dbReference>
<dbReference type="InterPro" id="IPR013288">
    <property type="entry name" value="Cyt_c_oxidase_su4"/>
</dbReference>
<gene>
    <name evidence="10" type="primary">cox4i2</name>
</gene>
<dbReference type="Bgee" id="ENSXETG00000027592">
    <property type="expression patterns" value="Expressed in liver and 4 other cell types or tissues"/>
</dbReference>
<dbReference type="Pfam" id="PF02936">
    <property type="entry name" value="COX4"/>
    <property type="match status" value="1"/>
</dbReference>
<keyword evidence="5 9" id="KW-0999">Mitochondrion inner membrane</keyword>
<name>A0A6I8PTC9_XENTR</name>
<reference evidence="10" key="2">
    <citation type="submission" date="2020-05" db="UniProtKB">
        <authorList>
            <consortium name="Ensembl"/>
        </authorList>
    </citation>
    <scope>IDENTIFICATION</scope>
</reference>
<comment type="subunit">
    <text evidence="9">Component of the cytochrome c oxidase (complex IV, CIV), a multisubunit enzyme composed of 14 subunits.</text>
</comment>
<dbReference type="InParanoid" id="A0A6I8PTC9"/>
<evidence type="ECO:0000256" key="3">
    <source>
        <dbReference type="ARBA" id="ARBA00008135"/>
    </source>
</evidence>
<evidence type="ECO:0000256" key="7">
    <source>
        <dbReference type="ARBA" id="ARBA00023128"/>
    </source>
</evidence>
<evidence type="ECO:0000313" key="10">
    <source>
        <dbReference type="Ensembl" id="ENSXETP00000057499"/>
    </source>
</evidence>
<keyword evidence="6 9" id="KW-1133">Transmembrane helix</keyword>
<keyword evidence="4 9" id="KW-0812">Transmembrane</keyword>
<dbReference type="GO" id="GO:0045277">
    <property type="term" value="C:respiratory chain complex IV"/>
    <property type="evidence" value="ECO:0007669"/>
    <property type="project" value="InterPro"/>
</dbReference>
<comment type="similarity">
    <text evidence="3 9">Belongs to the cytochrome c oxidase IV family.</text>
</comment>
<sequence>MASIRVYKMLTTVARTLRGARSVTWRSLSTTSPVSATLDRGYDITTNKPIDFTKPMYCERREYPLPDVPFVSELNPQQKALKLKENGPWGQLTKEEKLALYRISFNQSYAEMHSGSKSEWKTIVGAVLYFLAFGGLYLWWHRIYVYGPVPHTLSEDWVAMQAKRMIDMRINPVTGFSSHWDYEKKQWK</sequence>
<dbReference type="GeneTree" id="ENSGT00390000002407"/>